<proteinExistence type="predicted"/>
<keyword evidence="3" id="KW-0031">Aminopeptidase</keyword>
<keyword evidence="3" id="KW-0378">Hydrolase</keyword>
<dbReference type="AlphaFoldDB" id="A0A212K2I4"/>
<dbReference type="InterPro" id="IPR029149">
    <property type="entry name" value="Creatin/AminoP/Spt16_N"/>
</dbReference>
<dbReference type="EC" id="3.4.11.18" evidence="3"/>
<dbReference type="EMBL" id="FLUQ01000002">
    <property type="protein sequence ID" value="SBW05921.1"/>
    <property type="molecule type" value="Genomic_DNA"/>
</dbReference>
<accession>A0A212K2I4</accession>
<protein>
    <submittedName>
        <fullName evidence="3">Putative Methionyl aminopeptidase</fullName>
        <ecNumber evidence="3">3.4.11.18</ecNumber>
    </submittedName>
</protein>
<reference evidence="3" key="1">
    <citation type="submission" date="2016-04" db="EMBL/GenBank/DDBJ databases">
        <authorList>
            <person name="Evans L.H."/>
            <person name="Alamgir A."/>
            <person name="Owens N."/>
            <person name="Weber N.D."/>
            <person name="Virtaneva K."/>
            <person name="Barbian K."/>
            <person name="Babar A."/>
            <person name="Rosenke K."/>
        </authorList>
    </citation>
    <scope>NUCLEOTIDE SEQUENCE</scope>
    <source>
        <strain evidence="3">86</strain>
    </source>
</reference>
<dbReference type="GO" id="GO:0004239">
    <property type="term" value="F:initiator methionyl aminopeptidase activity"/>
    <property type="evidence" value="ECO:0007669"/>
    <property type="project" value="UniProtKB-EC"/>
</dbReference>
<sequence>MTKFDFDVNAIMKARYAKIQKKFTEEKIDVFLGTSLRAITYAGNVYQSFAWYVNTCILIPAKGEPMLVGPLSDVNRIAAESWISKVESWNPPFGDIPARKFEDVLIDYFKANKFEEAVIGIEGNISYLLRTTLEKALPKATFVIADNATVDCMVVKDEMELAYMRKVGELCTLGFETLRDNIRPGISETELVGIMEARLRKAGCTGWWVPNQAGCGEKVLLDHYPSDDAIIQPNHYVKAGVHATYRLYCGDICNVFALRKAEPEYVKLCKTSEDAAQKTLDAMKPGVKCNELYFVYQKYMADHGYEKCCDWYLGHGLGTAHHAPLLSPHDPTVLQKNMVVVLNALSQTSWNSYINEVMVIITDDGYELITHNPLGLVQL</sequence>
<dbReference type="Pfam" id="PF01321">
    <property type="entry name" value="Creatinase_N"/>
    <property type="match status" value="1"/>
</dbReference>
<dbReference type="PANTHER" id="PTHR46112:SF2">
    <property type="entry name" value="XAA-PRO AMINOPEPTIDASE P-RELATED"/>
    <property type="match status" value="1"/>
</dbReference>
<dbReference type="Gene3D" id="3.90.230.10">
    <property type="entry name" value="Creatinase/methionine aminopeptidase superfamily"/>
    <property type="match status" value="1"/>
</dbReference>
<organism evidence="3">
    <name type="scientific">uncultured delta proteobacterium</name>
    <dbReference type="NCBI Taxonomy" id="34034"/>
    <lineage>
        <taxon>Bacteria</taxon>
        <taxon>Deltaproteobacteria</taxon>
        <taxon>environmental samples</taxon>
    </lineage>
</organism>
<evidence type="ECO:0000259" key="1">
    <source>
        <dbReference type="Pfam" id="PF00557"/>
    </source>
</evidence>
<dbReference type="InterPro" id="IPR036005">
    <property type="entry name" value="Creatinase/aminopeptidase-like"/>
</dbReference>
<dbReference type="Gene3D" id="3.40.350.10">
    <property type="entry name" value="Creatinase/prolidase N-terminal domain"/>
    <property type="match status" value="1"/>
</dbReference>
<name>A0A212K2I4_9DELT</name>
<dbReference type="InterPro" id="IPR050659">
    <property type="entry name" value="Peptidase_M24B"/>
</dbReference>
<dbReference type="Pfam" id="PF00557">
    <property type="entry name" value="Peptidase_M24"/>
    <property type="match status" value="1"/>
</dbReference>
<dbReference type="CDD" id="cd01066">
    <property type="entry name" value="APP_MetAP"/>
    <property type="match status" value="1"/>
</dbReference>
<dbReference type="PANTHER" id="PTHR46112">
    <property type="entry name" value="AMINOPEPTIDASE"/>
    <property type="match status" value="1"/>
</dbReference>
<feature type="domain" description="Creatinase N-terminal" evidence="2">
    <location>
        <begin position="15"/>
        <end position="147"/>
    </location>
</feature>
<dbReference type="InterPro" id="IPR000587">
    <property type="entry name" value="Creatinase_N"/>
</dbReference>
<feature type="domain" description="Peptidase M24" evidence="1">
    <location>
        <begin position="163"/>
        <end position="344"/>
    </location>
</feature>
<evidence type="ECO:0000259" key="2">
    <source>
        <dbReference type="Pfam" id="PF01321"/>
    </source>
</evidence>
<dbReference type="SUPFAM" id="SSF53092">
    <property type="entry name" value="Creatinase/prolidase N-terminal domain"/>
    <property type="match status" value="1"/>
</dbReference>
<evidence type="ECO:0000313" key="3">
    <source>
        <dbReference type="EMBL" id="SBW05921.1"/>
    </source>
</evidence>
<gene>
    <name evidence="3" type="ORF">KL86DPRO_20572</name>
</gene>
<keyword evidence="3" id="KW-0645">Protease</keyword>
<dbReference type="SUPFAM" id="SSF55920">
    <property type="entry name" value="Creatinase/aminopeptidase"/>
    <property type="match status" value="1"/>
</dbReference>
<dbReference type="InterPro" id="IPR000994">
    <property type="entry name" value="Pept_M24"/>
</dbReference>